<keyword evidence="1" id="KW-0472">Membrane</keyword>
<dbReference type="AlphaFoldDB" id="A0A137P6K6"/>
<dbReference type="InterPro" id="IPR011042">
    <property type="entry name" value="6-blade_b-propeller_TolB-like"/>
</dbReference>
<protein>
    <recommendedName>
        <fullName evidence="4">Calcium-dependent phosphotriesterase</fullName>
    </recommendedName>
</protein>
<proteinExistence type="predicted"/>
<gene>
    <name evidence="2" type="ORF">CONCODRAFT_70445</name>
</gene>
<dbReference type="EMBL" id="KQ964496">
    <property type="protein sequence ID" value="KXN70647.1"/>
    <property type="molecule type" value="Genomic_DNA"/>
</dbReference>
<name>A0A137P6K6_CONC2</name>
<feature type="transmembrane region" description="Helical" evidence="1">
    <location>
        <begin position="6"/>
        <end position="27"/>
    </location>
</feature>
<organism evidence="2 3">
    <name type="scientific">Conidiobolus coronatus (strain ATCC 28846 / CBS 209.66 / NRRL 28638)</name>
    <name type="common">Delacroixia coronata</name>
    <dbReference type="NCBI Taxonomy" id="796925"/>
    <lineage>
        <taxon>Eukaryota</taxon>
        <taxon>Fungi</taxon>
        <taxon>Fungi incertae sedis</taxon>
        <taxon>Zoopagomycota</taxon>
        <taxon>Entomophthoromycotina</taxon>
        <taxon>Entomophthoromycetes</taxon>
        <taxon>Entomophthorales</taxon>
        <taxon>Ancylistaceae</taxon>
        <taxon>Conidiobolus</taxon>
    </lineage>
</organism>
<evidence type="ECO:0000256" key="1">
    <source>
        <dbReference type="SAM" id="Phobius"/>
    </source>
</evidence>
<dbReference type="PANTHER" id="PTHR11799">
    <property type="entry name" value="PARAOXONASE"/>
    <property type="match status" value="1"/>
</dbReference>
<keyword evidence="3" id="KW-1185">Reference proteome</keyword>
<dbReference type="InterPro" id="IPR051288">
    <property type="entry name" value="Serum_paraoxonase/arylesterase"/>
</dbReference>
<evidence type="ECO:0000313" key="2">
    <source>
        <dbReference type="EMBL" id="KXN70647.1"/>
    </source>
</evidence>
<keyword evidence="1" id="KW-0812">Transmembrane</keyword>
<evidence type="ECO:0008006" key="4">
    <source>
        <dbReference type="Google" id="ProtNLM"/>
    </source>
</evidence>
<dbReference type="PANTHER" id="PTHR11799:SF12">
    <property type="entry name" value="PARAOXONASE-RELATED"/>
    <property type="match status" value="1"/>
</dbReference>
<keyword evidence="1" id="KW-1133">Transmembrane helix</keyword>
<dbReference type="SUPFAM" id="SSF63829">
    <property type="entry name" value="Calcium-dependent phosphotriesterase"/>
    <property type="match status" value="1"/>
</dbReference>
<dbReference type="Gene3D" id="2.120.10.30">
    <property type="entry name" value="TolB, C-terminal domain"/>
    <property type="match status" value="1"/>
</dbReference>
<reference evidence="2 3" key="1">
    <citation type="journal article" date="2015" name="Genome Biol. Evol.">
        <title>Phylogenomic analyses indicate that early fungi evolved digesting cell walls of algal ancestors of land plants.</title>
        <authorList>
            <person name="Chang Y."/>
            <person name="Wang S."/>
            <person name="Sekimoto S."/>
            <person name="Aerts A.L."/>
            <person name="Choi C."/>
            <person name="Clum A."/>
            <person name="LaButti K.M."/>
            <person name="Lindquist E.A."/>
            <person name="Yee Ngan C."/>
            <person name="Ohm R.A."/>
            <person name="Salamov A.A."/>
            <person name="Grigoriev I.V."/>
            <person name="Spatafora J.W."/>
            <person name="Berbee M.L."/>
        </authorList>
    </citation>
    <scope>NUCLEOTIDE SEQUENCE [LARGE SCALE GENOMIC DNA]</scope>
    <source>
        <strain evidence="2 3">NRRL 28638</strain>
    </source>
</reference>
<sequence>MLTLVYISSILIVILSVIFQNTLLFVINNGNVLKTYSKLPQKTCEVLKVKELKGCTQIKQLQGTAYTFAICENQLDAELGEFFNPFKYFGLNKISGELKSYNLKMKNFNKIEFKNLPKSLKLQPVGYGFKIRKDTHVIVDFYIINKAELIGYSVEQFEFHIIHSTFTHVKSIQNPKLLKNPTDLTVIDQNEFLLINSHQQSHGIKRSLEALGAFSGGSIIKYNDGELTAEVSGLYGPKSILSNWDKSLIYVLESFKGKLLTYSRDEEYGDLNLKEEVNLGFMPVSLTQIPKTGELYAVGPTQYHTILANQLANFAKFKLDLPIPFQVQNIKNETSENIFFGHKYQLTEDLKDNGESYLLPTDIEWVNKGEVLLSSIHEDKGALLCKV</sequence>
<evidence type="ECO:0000313" key="3">
    <source>
        <dbReference type="Proteomes" id="UP000070444"/>
    </source>
</evidence>
<dbReference type="Proteomes" id="UP000070444">
    <property type="component" value="Unassembled WGS sequence"/>
</dbReference>
<dbReference type="OrthoDB" id="5307922at2759"/>
<accession>A0A137P6K6</accession>